<feature type="transmembrane region" description="Helical" evidence="7">
    <location>
        <begin position="192"/>
        <end position="211"/>
    </location>
</feature>
<dbReference type="Proteomes" id="UP000188320">
    <property type="component" value="Unassembled WGS sequence"/>
</dbReference>
<sequence length="242" mass="27305">MYAKSYNTDQLKGEALTISQLAGGDCEPLASRTINNQTKPIYPCGLIANSLFNDTFSSPILTNPKGQDSSAEYKMSSTGITWSYDKDRYGKTSYKNTDVFPPPFWDARYPNGYNSTNSIPDLSQDENFMVWMRPAAFPSFLKLYSRNDVDTMETGVYQINIEMNFDTIPIKAEKFLVLSSSNFLGGRNPNLGITYFAFSGICILLGILFIVRHLYRPRRLGDHSYLSWNQQIQSGLVNNIVS</sequence>
<dbReference type="PANTHER" id="PTHR10926:SF0">
    <property type="entry name" value="CDC50, ISOFORM A"/>
    <property type="match status" value="1"/>
</dbReference>
<reference evidence="10" key="2">
    <citation type="submission" date="2017-01" db="EMBL/GenBank/DDBJ databases">
        <authorList>
            <person name="Wang Y."/>
            <person name="White M."/>
            <person name="Kvist S."/>
            <person name="Moncalvo J.-M."/>
        </authorList>
    </citation>
    <scope>NUCLEOTIDE SEQUENCE [LARGE SCALE GENOMIC DNA]</scope>
    <source>
        <strain evidence="10">COL-18-3</strain>
    </source>
</reference>
<evidence type="ECO:0000256" key="3">
    <source>
        <dbReference type="ARBA" id="ARBA00022692"/>
    </source>
</evidence>
<keyword evidence="4 7" id="KW-1133">Transmembrane helix</keyword>
<comment type="subcellular location">
    <subcellularLocation>
        <location evidence="1">Membrane</location>
        <topology evidence="1">Multi-pass membrane protein</topology>
    </subcellularLocation>
</comment>
<keyword evidence="3 7" id="KW-0812">Transmembrane</keyword>
<dbReference type="EMBL" id="LSSK01001880">
    <property type="protein sequence ID" value="OMH78619.1"/>
    <property type="molecule type" value="Genomic_DNA"/>
</dbReference>
<dbReference type="OrthoDB" id="340608at2759"/>
<dbReference type="Pfam" id="PF03381">
    <property type="entry name" value="CDC50"/>
    <property type="match status" value="1"/>
</dbReference>
<dbReference type="GO" id="GO:0005794">
    <property type="term" value="C:Golgi apparatus"/>
    <property type="evidence" value="ECO:0007669"/>
    <property type="project" value="TreeGrafter"/>
</dbReference>
<dbReference type="EMBL" id="LSSK01000241">
    <property type="protein sequence ID" value="OMH84166.1"/>
    <property type="molecule type" value="Genomic_DNA"/>
</dbReference>
<reference evidence="9" key="1">
    <citation type="submission" date="2017-01" db="EMBL/GenBank/DDBJ databases">
        <authorList>
            <person name="Mah S.A."/>
            <person name="Swanson W.J."/>
            <person name="Moy G.W."/>
            <person name="Vacquier V.D."/>
        </authorList>
    </citation>
    <scope>NUCLEOTIDE SEQUENCE [LARGE SCALE GENOMIC DNA]</scope>
    <source>
        <strain evidence="9">COL-18-3</strain>
    </source>
</reference>
<dbReference type="GO" id="GO:0045332">
    <property type="term" value="P:phospholipid translocation"/>
    <property type="evidence" value="ECO:0007669"/>
    <property type="project" value="UniProtKB-UniRule"/>
</dbReference>
<evidence type="ECO:0000313" key="10">
    <source>
        <dbReference type="Proteomes" id="UP000188320"/>
    </source>
</evidence>
<accession>A0A1R1PT41</accession>
<evidence type="ECO:0000313" key="8">
    <source>
        <dbReference type="EMBL" id="OMH78619.1"/>
    </source>
</evidence>
<evidence type="ECO:0000256" key="5">
    <source>
        <dbReference type="ARBA" id="ARBA00023136"/>
    </source>
</evidence>
<dbReference type="GO" id="GO:0005886">
    <property type="term" value="C:plasma membrane"/>
    <property type="evidence" value="ECO:0007669"/>
    <property type="project" value="TreeGrafter"/>
</dbReference>
<gene>
    <name evidence="9" type="ORF">AX774_g2309</name>
    <name evidence="8" type="ORF">AX774_g7986</name>
</gene>
<evidence type="ECO:0000313" key="9">
    <source>
        <dbReference type="EMBL" id="OMH84166.1"/>
    </source>
</evidence>
<protein>
    <submittedName>
        <fullName evidence="9">Meiotically up-regulated gene 89 protein</fullName>
    </submittedName>
</protein>
<dbReference type="AlphaFoldDB" id="A0A1R1PT41"/>
<evidence type="ECO:0000256" key="7">
    <source>
        <dbReference type="SAM" id="Phobius"/>
    </source>
</evidence>
<comment type="similarity">
    <text evidence="2 6">Belongs to the CDC50/LEM3 family.</text>
</comment>
<dbReference type="PANTHER" id="PTHR10926">
    <property type="entry name" value="CELL CYCLE CONTROL PROTEIN 50"/>
    <property type="match status" value="1"/>
</dbReference>
<evidence type="ECO:0000256" key="2">
    <source>
        <dbReference type="ARBA" id="ARBA00009457"/>
    </source>
</evidence>
<evidence type="ECO:0000256" key="4">
    <source>
        <dbReference type="ARBA" id="ARBA00022989"/>
    </source>
</evidence>
<comment type="caution">
    <text evidence="9">The sequence shown here is derived from an EMBL/GenBank/DDBJ whole genome shotgun (WGS) entry which is preliminary data.</text>
</comment>
<dbReference type="PIRSF" id="PIRSF015840">
    <property type="entry name" value="DUF284_TM_euk"/>
    <property type="match status" value="1"/>
</dbReference>
<keyword evidence="10" id="KW-1185">Reference proteome</keyword>
<evidence type="ECO:0000256" key="6">
    <source>
        <dbReference type="PIRNR" id="PIRNR015840"/>
    </source>
</evidence>
<name>A0A1R1PT41_ZANCU</name>
<proteinExistence type="inferred from homology"/>
<keyword evidence="5 6" id="KW-0472">Membrane</keyword>
<evidence type="ECO:0000256" key="1">
    <source>
        <dbReference type="ARBA" id="ARBA00004141"/>
    </source>
</evidence>
<dbReference type="InterPro" id="IPR005045">
    <property type="entry name" value="CDC50/LEM3_fam"/>
</dbReference>
<dbReference type="GO" id="GO:0005783">
    <property type="term" value="C:endoplasmic reticulum"/>
    <property type="evidence" value="ECO:0007669"/>
    <property type="project" value="TreeGrafter"/>
</dbReference>
<organism evidence="9 10">
    <name type="scientific">Zancudomyces culisetae</name>
    <name type="common">Gut fungus</name>
    <name type="synonym">Smittium culisetae</name>
    <dbReference type="NCBI Taxonomy" id="1213189"/>
    <lineage>
        <taxon>Eukaryota</taxon>
        <taxon>Fungi</taxon>
        <taxon>Fungi incertae sedis</taxon>
        <taxon>Zoopagomycota</taxon>
        <taxon>Kickxellomycotina</taxon>
        <taxon>Harpellomycetes</taxon>
        <taxon>Harpellales</taxon>
        <taxon>Legeriomycetaceae</taxon>
        <taxon>Zancudomyces</taxon>
    </lineage>
</organism>